<dbReference type="PANTHER" id="PTHR21432:SF20">
    <property type="entry name" value="ACETYL-COA HYDROLASE"/>
    <property type="match status" value="1"/>
</dbReference>
<proteinExistence type="predicted"/>
<dbReference type="SUPFAM" id="SSF100950">
    <property type="entry name" value="NagB/RpiA/CoA transferase-like"/>
    <property type="match status" value="1"/>
</dbReference>
<comment type="caution">
    <text evidence="1">The sequence shown here is derived from an EMBL/GenBank/DDBJ whole genome shotgun (WGS) entry which is preliminary data.</text>
</comment>
<evidence type="ECO:0000313" key="2">
    <source>
        <dbReference type="Proteomes" id="UP000760545"/>
    </source>
</evidence>
<dbReference type="PANTHER" id="PTHR21432">
    <property type="entry name" value="ACETYL-COA HYDROLASE-RELATED"/>
    <property type="match status" value="1"/>
</dbReference>
<dbReference type="Proteomes" id="UP000760545">
    <property type="component" value="Unassembled WGS sequence"/>
</dbReference>
<organism evidence="1 2">
    <name type="scientific">Tamlana crocina</name>
    <dbReference type="NCBI Taxonomy" id="393006"/>
    <lineage>
        <taxon>Bacteria</taxon>
        <taxon>Pseudomonadati</taxon>
        <taxon>Bacteroidota</taxon>
        <taxon>Flavobacteriia</taxon>
        <taxon>Flavobacteriales</taxon>
        <taxon>Flavobacteriaceae</taxon>
        <taxon>Tamlana</taxon>
    </lineage>
</organism>
<dbReference type="Gene3D" id="3.30.750.70">
    <property type="entry name" value="4-hydroxybutyrate coenzyme like domains"/>
    <property type="match status" value="1"/>
</dbReference>
<evidence type="ECO:0000313" key="1">
    <source>
        <dbReference type="EMBL" id="NJX17538.1"/>
    </source>
</evidence>
<dbReference type="InterPro" id="IPR037171">
    <property type="entry name" value="NagB/RpiA_transferase-like"/>
</dbReference>
<dbReference type="InterPro" id="IPR046433">
    <property type="entry name" value="ActCoA_hydro"/>
</dbReference>
<reference evidence="1 2" key="1">
    <citation type="submission" date="2020-03" db="EMBL/GenBank/DDBJ databases">
        <title>Tamlana sp. nov, isolated from XXX.</title>
        <authorList>
            <person name="Cao W.R."/>
        </authorList>
    </citation>
    <scope>NUCLEOTIDE SEQUENCE [LARGE SCALE GENOMIC DNA]</scope>
    <source>
        <strain evidence="1 2">HST1-43</strain>
    </source>
</reference>
<sequence>DGIIHISRISAAIEVDTPIHSHDPETPSEIEIQIGKHVAELIEDGATLQMGIGGIPNVVLNNLMNHKRLGIHTEMFSDGILPLIEEGIITGEEKEVKTGK</sequence>
<dbReference type="EMBL" id="JAAVJS010000755">
    <property type="protein sequence ID" value="NJX17538.1"/>
    <property type="molecule type" value="Genomic_DNA"/>
</dbReference>
<accession>A0ABX1DKR1</accession>
<feature type="non-terminal residue" evidence="1">
    <location>
        <position position="100"/>
    </location>
</feature>
<keyword evidence="2" id="KW-1185">Reference proteome</keyword>
<protein>
    <submittedName>
        <fullName evidence="1">4-hydroxybutyrate CoA-transferase</fullName>
    </submittedName>
</protein>
<feature type="non-terminal residue" evidence="1">
    <location>
        <position position="1"/>
    </location>
</feature>
<name>A0ABX1DKR1_9FLAO</name>
<gene>
    <name evidence="1" type="ORF">HC176_18875</name>
</gene>